<evidence type="ECO:0000313" key="1">
    <source>
        <dbReference type="EMBL" id="KAH7324322.1"/>
    </source>
</evidence>
<proteinExistence type="predicted"/>
<organism evidence="1 2">
    <name type="scientific">Stachybotrys elegans</name>
    <dbReference type="NCBI Taxonomy" id="80388"/>
    <lineage>
        <taxon>Eukaryota</taxon>
        <taxon>Fungi</taxon>
        <taxon>Dikarya</taxon>
        <taxon>Ascomycota</taxon>
        <taxon>Pezizomycotina</taxon>
        <taxon>Sordariomycetes</taxon>
        <taxon>Hypocreomycetidae</taxon>
        <taxon>Hypocreales</taxon>
        <taxon>Stachybotryaceae</taxon>
        <taxon>Stachybotrys</taxon>
    </lineage>
</organism>
<dbReference type="AlphaFoldDB" id="A0A8K0SWZ8"/>
<protein>
    <submittedName>
        <fullName evidence="1">Uncharacterized protein</fullName>
    </submittedName>
</protein>
<reference evidence="1" key="1">
    <citation type="journal article" date="2021" name="Nat. Commun.">
        <title>Genetic determinants of endophytism in the Arabidopsis root mycobiome.</title>
        <authorList>
            <person name="Mesny F."/>
            <person name="Miyauchi S."/>
            <person name="Thiergart T."/>
            <person name="Pickel B."/>
            <person name="Atanasova L."/>
            <person name="Karlsson M."/>
            <person name="Huettel B."/>
            <person name="Barry K.W."/>
            <person name="Haridas S."/>
            <person name="Chen C."/>
            <person name="Bauer D."/>
            <person name="Andreopoulos W."/>
            <person name="Pangilinan J."/>
            <person name="LaButti K."/>
            <person name="Riley R."/>
            <person name="Lipzen A."/>
            <person name="Clum A."/>
            <person name="Drula E."/>
            <person name="Henrissat B."/>
            <person name="Kohler A."/>
            <person name="Grigoriev I.V."/>
            <person name="Martin F.M."/>
            <person name="Hacquard S."/>
        </authorList>
    </citation>
    <scope>NUCLEOTIDE SEQUENCE</scope>
    <source>
        <strain evidence="1">MPI-CAGE-CH-0235</strain>
    </source>
</reference>
<evidence type="ECO:0000313" key="2">
    <source>
        <dbReference type="Proteomes" id="UP000813444"/>
    </source>
</evidence>
<dbReference type="Proteomes" id="UP000813444">
    <property type="component" value="Unassembled WGS sequence"/>
</dbReference>
<dbReference type="EMBL" id="JAGPNK010000003">
    <property type="protein sequence ID" value="KAH7324322.1"/>
    <property type="molecule type" value="Genomic_DNA"/>
</dbReference>
<name>A0A8K0SWZ8_9HYPO</name>
<comment type="caution">
    <text evidence="1">The sequence shown here is derived from an EMBL/GenBank/DDBJ whole genome shotgun (WGS) entry which is preliminary data.</text>
</comment>
<keyword evidence="2" id="KW-1185">Reference proteome</keyword>
<accession>A0A8K0SWZ8</accession>
<gene>
    <name evidence="1" type="ORF">B0I35DRAFT_406142</name>
</gene>
<sequence length="205" mass="22936">MEKGHPDGSKPVIPLDQQLRIGECALEEDERADLRHASEVHFEFLVIDEAHLVRKPCMSGKSNPTRLRPQVTHIIRSQDWGSPRLHCPSLVLFITLSIGKFAQAFRARAGYSCLIRPSAITYDEWATVSSKESQLVKGLTDVDYSLFNKRPLVSLLSGTPMKQGPQSLRSTFDLVCQADNPQDNLQPAIPTFSPPCHFTKLQSEI</sequence>